<sequence length="20" mass="2224">MHVSVCLIVLLRGNWISLLG</sequence>
<protein>
    <submittedName>
        <fullName evidence="1">Uncharacterized protein</fullName>
    </submittedName>
</protein>
<evidence type="ECO:0000313" key="1">
    <source>
        <dbReference type="EMBL" id="JAH36390.1"/>
    </source>
</evidence>
<reference evidence="1" key="2">
    <citation type="journal article" date="2015" name="Fish Shellfish Immunol.">
        <title>Early steps in the European eel (Anguilla anguilla)-Vibrio vulnificus interaction in the gills: Role of the RtxA13 toxin.</title>
        <authorList>
            <person name="Callol A."/>
            <person name="Pajuelo D."/>
            <person name="Ebbesson L."/>
            <person name="Teles M."/>
            <person name="MacKenzie S."/>
            <person name="Amaro C."/>
        </authorList>
    </citation>
    <scope>NUCLEOTIDE SEQUENCE</scope>
</reference>
<dbReference type="EMBL" id="GBXM01072187">
    <property type="protein sequence ID" value="JAH36390.1"/>
    <property type="molecule type" value="Transcribed_RNA"/>
</dbReference>
<reference evidence="1" key="1">
    <citation type="submission" date="2014-11" db="EMBL/GenBank/DDBJ databases">
        <authorList>
            <person name="Amaro Gonzalez C."/>
        </authorList>
    </citation>
    <scope>NUCLEOTIDE SEQUENCE</scope>
</reference>
<organism evidence="1">
    <name type="scientific">Anguilla anguilla</name>
    <name type="common">European freshwater eel</name>
    <name type="synonym">Muraena anguilla</name>
    <dbReference type="NCBI Taxonomy" id="7936"/>
    <lineage>
        <taxon>Eukaryota</taxon>
        <taxon>Metazoa</taxon>
        <taxon>Chordata</taxon>
        <taxon>Craniata</taxon>
        <taxon>Vertebrata</taxon>
        <taxon>Euteleostomi</taxon>
        <taxon>Actinopterygii</taxon>
        <taxon>Neopterygii</taxon>
        <taxon>Teleostei</taxon>
        <taxon>Anguilliformes</taxon>
        <taxon>Anguillidae</taxon>
        <taxon>Anguilla</taxon>
    </lineage>
</organism>
<accession>A0A0E9S6W2</accession>
<name>A0A0E9S6W2_ANGAN</name>
<dbReference type="AlphaFoldDB" id="A0A0E9S6W2"/>
<proteinExistence type="predicted"/>